<dbReference type="InterPro" id="IPR036390">
    <property type="entry name" value="WH_DNA-bd_sf"/>
</dbReference>
<dbReference type="Gene3D" id="1.10.10.10">
    <property type="entry name" value="Winged helix-like DNA-binding domain superfamily/Winged helix DNA-binding domain"/>
    <property type="match status" value="1"/>
</dbReference>
<dbReference type="SMART" id="SM00339">
    <property type="entry name" value="FH"/>
    <property type="match status" value="1"/>
</dbReference>
<sequence>MEEATPDPLDSLDVEIDPDFEPQSRPRSCTWPLPRPESNVGKPESTDNSIIPEEEDDEEDTTNSMTNNANGILSNTSINGEDQHSPSVLLVEGMGAESSALENSGSPLSSHSPNAIGNGTSGLGGSQQQRKVSSRRNAWGNLSYADLITKAIESTPDKRLTLSQIYDWMVRCVPYFKDKGDSNSSAGWKNSIRHNLSLHSRFVRVQNEGTGKSSWWMINPDGGKGGKAPRRRAVSMDNSNKYTKSRGRAAKKKAALQAAQEGGAESPSNQLSKWPGSPTSRSSDELDAWTDFRSRTNSNASTVSGRLSPILANPELDEVPDDDPQLSPMLYSSPTTLSPSISKPCPVELPRLTEMNLNDGLSDNLMDDLLDNISLTPIQQPSPADAGSGSSSSSSSSNGSMQRSSSFTYSTKGTALGSPSGSYSNSIFGPPSLTTLRQAPMQTIQENKQATFSCISHFGSQTLQDLLSSDSLSHSDVMMTQSDPLMSQASAAVTSQNSRRNIMLRSDPMMSFTASQSNQESTVNHGSLLLHQPQSPNSSLGGSQANLSHTVNGGIGLTNETNNLVSIKYQLQSPSGGNQSMQIGLSDSSLYSSISGSGINLPKMNQDKFPTDLDLDMFNGSLECDMDSIIRSELMDADGLDFNFDSLISAQNANLNVGNFVGAKQTSSQSWVPG</sequence>
<dbReference type="GO" id="GO:0000981">
    <property type="term" value="F:DNA-binding transcription factor activity, RNA polymerase II-specific"/>
    <property type="evidence" value="ECO:0007669"/>
    <property type="project" value="TreeGrafter"/>
</dbReference>
<accession>A0AAD8G9Q3</accession>
<feature type="compositionally biased region" description="Polar residues" evidence="9">
    <location>
        <begin position="295"/>
        <end position="305"/>
    </location>
</feature>
<dbReference type="Pfam" id="PF16675">
    <property type="entry name" value="FOXO_KIX_bdg"/>
    <property type="match status" value="1"/>
</dbReference>
<keyword evidence="4" id="KW-0805">Transcription regulation</keyword>
<feature type="compositionally biased region" description="Acidic residues" evidence="9">
    <location>
        <begin position="315"/>
        <end position="324"/>
    </location>
</feature>
<feature type="compositionally biased region" description="Polar residues" evidence="9">
    <location>
        <begin position="100"/>
        <end position="118"/>
    </location>
</feature>
<feature type="compositionally biased region" description="Acidic residues" evidence="9">
    <location>
        <begin position="52"/>
        <end position="61"/>
    </location>
</feature>
<evidence type="ECO:0000256" key="3">
    <source>
        <dbReference type="ARBA" id="ARBA00022490"/>
    </source>
</evidence>
<keyword evidence="12" id="KW-1185">Reference proteome</keyword>
<dbReference type="PANTHER" id="PTHR45767:SF4">
    <property type="entry name" value="FORKHEAD BOX PROTEIN O3-RELATED"/>
    <property type="match status" value="1"/>
</dbReference>
<feature type="compositionally biased region" description="Basic residues" evidence="9">
    <location>
        <begin position="243"/>
        <end position="254"/>
    </location>
</feature>
<feature type="compositionally biased region" description="Polar residues" evidence="9">
    <location>
        <begin position="407"/>
        <end position="426"/>
    </location>
</feature>
<reference evidence="11" key="1">
    <citation type="submission" date="2022-02" db="EMBL/GenBank/DDBJ databases">
        <title>Atlantic sturgeon de novo genome assembly.</title>
        <authorList>
            <person name="Stock M."/>
            <person name="Klopp C."/>
            <person name="Guiguen Y."/>
            <person name="Cabau C."/>
            <person name="Parinello H."/>
            <person name="Santidrian Yebra-Pimentel E."/>
            <person name="Kuhl H."/>
            <person name="Dirks R.P."/>
            <person name="Guessner J."/>
            <person name="Wuertz S."/>
            <person name="Du K."/>
            <person name="Schartl M."/>
        </authorList>
    </citation>
    <scope>NUCLEOTIDE SEQUENCE</scope>
    <source>
        <strain evidence="11">STURGEONOMICS-FGT-2020</strain>
        <tissue evidence="11">Whole blood</tissue>
    </source>
</reference>
<keyword evidence="3" id="KW-0963">Cytoplasm</keyword>
<evidence type="ECO:0000256" key="8">
    <source>
        <dbReference type="PROSITE-ProRule" id="PRU00089"/>
    </source>
</evidence>
<feature type="domain" description="Fork-head" evidence="10">
    <location>
        <begin position="139"/>
        <end position="233"/>
    </location>
</feature>
<feature type="compositionally biased region" description="Polar residues" evidence="9">
    <location>
        <begin position="266"/>
        <end position="281"/>
    </location>
</feature>
<organism evidence="11 12">
    <name type="scientific">Acipenser oxyrinchus oxyrinchus</name>
    <dbReference type="NCBI Taxonomy" id="40147"/>
    <lineage>
        <taxon>Eukaryota</taxon>
        <taxon>Metazoa</taxon>
        <taxon>Chordata</taxon>
        <taxon>Craniata</taxon>
        <taxon>Vertebrata</taxon>
        <taxon>Euteleostomi</taxon>
        <taxon>Actinopterygii</taxon>
        <taxon>Chondrostei</taxon>
        <taxon>Acipenseriformes</taxon>
        <taxon>Acipenseridae</taxon>
        <taxon>Acipenser</taxon>
    </lineage>
</organism>
<evidence type="ECO:0000256" key="7">
    <source>
        <dbReference type="ARBA" id="ARBA00023242"/>
    </source>
</evidence>
<evidence type="ECO:0000313" key="11">
    <source>
        <dbReference type="EMBL" id="KAK1170364.1"/>
    </source>
</evidence>
<evidence type="ECO:0000259" key="10">
    <source>
        <dbReference type="PROSITE" id="PS50039"/>
    </source>
</evidence>
<dbReference type="FunFam" id="1.10.10.10:FF:000032">
    <property type="entry name" value="Forkhead box protein O4"/>
    <property type="match status" value="1"/>
</dbReference>
<feature type="region of interest" description="Disordered" evidence="9">
    <location>
        <begin position="96"/>
        <end position="135"/>
    </location>
</feature>
<dbReference type="GO" id="GO:0000978">
    <property type="term" value="F:RNA polymerase II cis-regulatory region sequence-specific DNA binding"/>
    <property type="evidence" value="ECO:0007669"/>
    <property type="project" value="TreeGrafter"/>
</dbReference>
<dbReference type="InterPro" id="IPR036388">
    <property type="entry name" value="WH-like_DNA-bd_sf"/>
</dbReference>
<comment type="caution">
    <text evidence="11">The sequence shown here is derived from an EMBL/GenBank/DDBJ whole genome shotgun (WGS) entry which is preliminary data.</text>
</comment>
<feature type="DNA-binding region" description="Fork-head" evidence="8">
    <location>
        <begin position="139"/>
        <end position="233"/>
    </location>
</feature>
<feature type="compositionally biased region" description="Low complexity" evidence="9">
    <location>
        <begin position="387"/>
        <end position="406"/>
    </location>
</feature>
<gene>
    <name evidence="11" type="primary">Foxo3</name>
    <name evidence="11" type="ORF">AOXY_G7187</name>
</gene>
<comment type="subcellular location">
    <subcellularLocation>
        <location evidence="2">Cytoplasm</location>
    </subcellularLocation>
    <subcellularLocation>
        <location evidence="1 8">Nucleus</location>
    </subcellularLocation>
</comment>
<keyword evidence="6" id="KW-0804">Transcription</keyword>
<dbReference type="InterPro" id="IPR032068">
    <property type="entry name" value="FOXO_KIX-bd"/>
</dbReference>
<dbReference type="PANTHER" id="PTHR45767">
    <property type="entry name" value="FORKHEAD BOX PROTEIN O"/>
    <property type="match status" value="1"/>
</dbReference>
<dbReference type="Pfam" id="PF16676">
    <property type="entry name" value="FOXO-TAD"/>
    <property type="match status" value="1"/>
</dbReference>
<dbReference type="PRINTS" id="PR00053">
    <property type="entry name" value="FORKHEAD"/>
</dbReference>
<name>A0AAD8G9Q3_ACIOX</name>
<feature type="compositionally biased region" description="Polar residues" evidence="9">
    <location>
        <begin position="330"/>
        <end position="341"/>
    </location>
</feature>
<dbReference type="EMBL" id="JAGXEW010000006">
    <property type="protein sequence ID" value="KAK1170364.1"/>
    <property type="molecule type" value="Genomic_DNA"/>
</dbReference>
<protein>
    <submittedName>
        <fullName evidence="11">Forkhead box protein O3a</fullName>
    </submittedName>
</protein>
<feature type="region of interest" description="Disordered" evidence="9">
    <location>
        <begin position="375"/>
        <end position="426"/>
    </location>
</feature>
<feature type="region of interest" description="Disordered" evidence="9">
    <location>
        <begin position="213"/>
        <end position="345"/>
    </location>
</feature>
<dbReference type="InterPro" id="IPR032067">
    <property type="entry name" value="FOXO-TAD"/>
</dbReference>
<evidence type="ECO:0000256" key="1">
    <source>
        <dbReference type="ARBA" id="ARBA00004123"/>
    </source>
</evidence>
<feature type="compositionally biased region" description="Low complexity" evidence="9">
    <location>
        <begin position="255"/>
        <end position="265"/>
    </location>
</feature>
<dbReference type="Pfam" id="PF00250">
    <property type="entry name" value="Forkhead"/>
    <property type="match status" value="1"/>
</dbReference>
<evidence type="ECO:0000256" key="2">
    <source>
        <dbReference type="ARBA" id="ARBA00004496"/>
    </source>
</evidence>
<evidence type="ECO:0000256" key="4">
    <source>
        <dbReference type="ARBA" id="ARBA00023015"/>
    </source>
</evidence>
<evidence type="ECO:0000256" key="6">
    <source>
        <dbReference type="ARBA" id="ARBA00023163"/>
    </source>
</evidence>
<evidence type="ECO:0000256" key="5">
    <source>
        <dbReference type="ARBA" id="ARBA00023125"/>
    </source>
</evidence>
<dbReference type="InterPro" id="IPR030456">
    <property type="entry name" value="TF_fork_head_CS_2"/>
</dbReference>
<dbReference type="AlphaFoldDB" id="A0AAD8G9Q3"/>
<dbReference type="InterPro" id="IPR001766">
    <property type="entry name" value="Fork_head_dom"/>
</dbReference>
<proteinExistence type="predicted"/>
<dbReference type="GO" id="GO:0005634">
    <property type="term" value="C:nucleus"/>
    <property type="evidence" value="ECO:0007669"/>
    <property type="project" value="UniProtKB-SubCell"/>
</dbReference>
<keyword evidence="5 8" id="KW-0238">DNA-binding</keyword>
<dbReference type="PROSITE" id="PS50039">
    <property type="entry name" value="FORK_HEAD_3"/>
    <property type="match status" value="1"/>
</dbReference>
<dbReference type="Proteomes" id="UP001230051">
    <property type="component" value="Unassembled WGS sequence"/>
</dbReference>
<feature type="compositionally biased region" description="Polar residues" evidence="9">
    <location>
        <begin position="62"/>
        <end position="80"/>
    </location>
</feature>
<feature type="region of interest" description="Disordered" evidence="9">
    <location>
        <begin position="1"/>
        <end position="83"/>
    </location>
</feature>
<dbReference type="PROSITE" id="PS00658">
    <property type="entry name" value="FORK_HEAD_2"/>
    <property type="match status" value="1"/>
</dbReference>
<feature type="compositionally biased region" description="Acidic residues" evidence="9">
    <location>
        <begin position="1"/>
        <end position="20"/>
    </location>
</feature>
<dbReference type="SUPFAM" id="SSF46785">
    <property type="entry name" value="Winged helix' DNA-binding domain"/>
    <property type="match status" value="1"/>
</dbReference>
<dbReference type="GO" id="GO:0005759">
    <property type="term" value="C:mitochondrial matrix"/>
    <property type="evidence" value="ECO:0007669"/>
    <property type="project" value="TreeGrafter"/>
</dbReference>
<dbReference type="Gene3D" id="6.10.250.1690">
    <property type="match status" value="2"/>
</dbReference>
<evidence type="ECO:0000313" key="12">
    <source>
        <dbReference type="Proteomes" id="UP001230051"/>
    </source>
</evidence>
<keyword evidence="7 8" id="KW-0539">Nucleus</keyword>
<evidence type="ECO:0000256" key="9">
    <source>
        <dbReference type="SAM" id="MobiDB-lite"/>
    </source>
</evidence>